<evidence type="ECO:0000256" key="9">
    <source>
        <dbReference type="ARBA" id="ARBA00022857"/>
    </source>
</evidence>
<dbReference type="EMBL" id="CP015163">
    <property type="protein sequence ID" value="AXB41449.1"/>
    <property type="molecule type" value="Genomic_DNA"/>
</dbReference>
<evidence type="ECO:0000256" key="1">
    <source>
        <dbReference type="ARBA" id="ARBA00007532"/>
    </source>
</evidence>
<dbReference type="EC" id="1.16.1.1" evidence="3"/>
<evidence type="ECO:0000256" key="4">
    <source>
        <dbReference type="ARBA" id="ARBA00014791"/>
    </source>
</evidence>
<protein>
    <recommendedName>
        <fullName evidence="4">Mercuric reductase</fullName>
        <ecNumber evidence="3">1.16.1.1</ecNumber>
    </recommendedName>
    <alternativeName>
        <fullName evidence="14">Hg(II) reductase</fullName>
    </alternativeName>
</protein>
<dbReference type="GO" id="GO:0050660">
    <property type="term" value="F:flavin adenine dinucleotide binding"/>
    <property type="evidence" value="ECO:0007669"/>
    <property type="project" value="InterPro"/>
</dbReference>
<organism evidence="21 22">
    <name type="scientific">Amycolatopsis albispora</name>
    <dbReference type="NCBI Taxonomy" id="1804986"/>
    <lineage>
        <taxon>Bacteria</taxon>
        <taxon>Bacillati</taxon>
        <taxon>Actinomycetota</taxon>
        <taxon>Actinomycetes</taxon>
        <taxon>Pseudonocardiales</taxon>
        <taxon>Pseudonocardiaceae</taxon>
        <taxon>Amycolatopsis</taxon>
    </lineage>
</organism>
<evidence type="ECO:0000256" key="5">
    <source>
        <dbReference type="ARBA" id="ARBA00022466"/>
    </source>
</evidence>
<evidence type="ECO:0000256" key="11">
    <source>
        <dbReference type="ARBA" id="ARBA00023002"/>
    </source>
</evidence>
<dbReference type="GO" id="GO:0016152">
    <property type="term" value="F:mercury (II) reductase (NADP+) activity"/>
    <property type="evidence" value="ECO:0007669"/>
    <property type="project" value="UniProtKB-EC"/>
</dbReference>
<evidence type="ECO:0000256" key="15">
    <source>
        <dbReference type="ARBA" id="ARBA00048984"/>
    </source>
</evidence>
<evidence type="ECO:0000313" key="21">
    <source>
        <dbReference type="EMBL" id="AXB41449.1"/>
    </source>
</evidence>
<feature type="binding site" evidence="16">
    <location>
        <begin position="145"/>
        <end position="147"/>
    </location>
    <ligand>
        <name>FAD</name>
        <dbReference type="ChEBI" id="CHEBI:57692"/>
    </ligand>
</feature>
<keyword evidence="16" id="KW-0520">NAD</keyword>
<keyword evidence="10" id="KW-0476">Mercury</keyword>
<dbReference type="GO" id="GO:0045340">
    <property type="term" value="F:mercury ion binding"/>
    <property type="evidence" value="ECO:0007669"/>
    <property type="project" value="InterPro"/>
</dbReference>
<proteinExistence type="inferred from homology"/>
<sequence>MRYDLAVIGSGGGAFAAAIAARAKGRSVVMIERGTVGGTCVNTGCVPSKALLAAAGARHVSLDDRFPGITTSQVGVDFPALIGGKRELVESLRAGKYTDLAADYGWELLAGTARFNATGSEPVLDVDLVGGGTATVEAGHYLIATGSAPWAPPIDGLAQAGYLTSATAMELGTVPRSMIVLGGNAVGLEQAQLWRRLGVEVTVVEALSRLAPFEEPEVSGGIEQVFTDEGMKVITGARVARVDRDATGRHVTLSGASGQPTTVTAEHLLVATGRRPATDGLNLDAVGVETGARGEVVVDEHLRTANPRIWAAGDVTGGPQFVYVAGAHGTLVADNAFEGAQRTLDYRHLPRVVFTSPQIAAAGLTETQAAEQGYATDSRVLPLEHVPRALVNRDTRGLIKLVADRHTGRLLGAHVLAGGAGDVIGTAVYALANQMTVTQMAELWSPYLTMAEGLKLAAQSFTRDVAKLSCCAS</sequence>
<keyword evidence="5" id="KW-0475">Mercuric resistance</keyword>
<dbReference type="Gene3D" id="3.30.390.30">
    <property type="match status" value="1"/>
</dbReference>
<dbReference type="AlphaFoldDB" id="A0A344L075"/>
<accession>A0A344L075</accession>
<feature type="binding site" evidence="16">
    <location>
        <position position="273"/>
    </location>
    <ligand>
        <name>NAD(+)</name>
        <dbReference type="ChEBI" id="CHEBI:57540"/>
    </ligand>
</feature>
<dbReference type="PANTHER" id="PTHR43014">
    <property type="entry name" value="MERCURIC REDUCTASE"/>
    <property type="match status" value="1"/>
</dbReference>
<dbReference type="InterPro" id="IPR016156">
    <property type="entry name" value="FAD/NAD-linked_Rdtase_dimer_sf"/>
</dbReference>
<dbReference type="Proteomes" id="UP000250434">
    <property type="component" value="Chromosome"/>
</dbReference>
<evidence type="ECO:0000256" key="2">
    <source>
        <dbReference type="ARBA" id="ARBA00011738"/>
    </source>
</evidence>
<feature type="binding site" evidence="16">
    <location>
        <position position="205"/>
    </location>
    <ligand>
        <name>NAD(+)</name>
        <dbReference type="ChEBI" id="CHEBI:57540"/>
    </ligand>
</feature>
<keyword evidence="22" id="KW-1185">Reference proteome</keyword>
<dbReference type="PANTHER" id="PTHR43014:SF4">
    <property type="entry name" value="PYRIDINE NUCLEOTIDE-DISULFIDE OXIDOREDUCTASE RCLA-RELATED"/>
    <property type="match status" value="1"/>
</dbReference>
<evidence type="ECO:0000256" key="13">
    <source>
        <dbReference type="ARBA" id="ARBA00023284"/>
    </source>
</evidence>
<dbReference type="GO" id="GO:0003955">
    <property type="term" value="F:NAD(P)H dehydrogenase (quinone) activity"/>
    <property type="evidence" value="ECO:0007669"/>
    <property type="project" value="TreeGrafter"/>
</dbReference>
<dbReference type="Gene3D" id="3.50.50.60">
    <property type="entry name" value="FAD/NAD(P)-binding domain"/>
    <property type="match status" value="2"/>
</dbReference>
<dbReference type="Pfam" id="PF07992">
    <property type="entry name" value="Pyr_redox_2"/>
    <property type="match status" value="1"/>
</dbReference>
<evidence type="ECO:0000256" key="8">
    <source>
        <dbReference type="ARBA" id="ARBA00022827"/>
    </source>
</evidence>
<evidence type="ECO:0000256" key="14">
    <source>
        <dbReference type="ARBA" id="ARBA00031725"/>
    </source>
</evidence>
<keyword evidence="7" id="KW-0479">Metal-binding</keyword>
<evidence type="ECO:0000256" key="10">
    <source>
        <dbReference type="ARBA" id="ARBA00022914"/>
    </source>
</evidence>
<dbReference type="InterPro" id="IPR012999">
    <property type="entry name" value="Pyr_OxRdtase_I_AS"/>
</dbReference>
<evidence type="ECO:0000256" key="3">
    <source>
        <dbReference type="ARBA" id="ARBA00012661"/>
    </source>
</evidence>
<feature type="domain" description="Pyridine nucleotide-disulphide oxidoreductase dimerisation" evidence="19">
    <location>
        <begin position="350"/>
        <end position="457"/>
    </location>
</feature>
<dbReference type="GO" id="GO:0050787">
    <property type="term" value="P:detoxification of mercury ion"/>
    <property type="evidence" value="ECO:0007669"/>
    <property type="project" value="InterPro"/>
</dbReference>
<dbReference type="InterPro" id="IPR036188">
    <property type="entry name" value="FAD/NAD-bd_sf"/>
</dbReference>
<dbReference type="KEGG" id="aab:A4R43_02005"/>
<evidence type="ECO:0000313" key="22">
    <source>
        <dbReference type="Proteomes" id="UP000250434"/>
    </source>
</evidence>
<keyword evidence="6 18" id="KW-0285">Flavoprotein</keyword>
<dbReference type="InterPro" id="IPR001100">
    <property type="entry name" value="Pyr_nuc-diS_OxRdtase"/>
</dbReference>
<evidence type="ECO:0000259" key="20">
    <source>
        <dbReference type="Pfam" id="PF07992"/>
    </source>
</evidence>
<dbReference type="InterPro" id="IPR021179">
    <property type="entry name" value="Mercury_reductase_MerA"/>
</dbReference>
<dbReference type="OrthoDB" id="4678789at2"/>
<evidence type="ECO:0000256" key="12">
    <source>
        <dbReference type="ARBA" id="ARBA00023157"/>
    </source>
</evidence>
<reference evidence="21 22" key="1">
    <citation type="submission" date="2016-04" db="EMBL/GenBank/DDBJ databases">
        <title>Complete genome sequence and analysis of deep-sea sediment isolate, Amycolatopsis sp. WP1.</title>
        <authorList>
            <person name="Wang H."/>
            <person name="Chen S."/>
            <person name="Wu Q."/>
        </authorList>
    </citation>
    <scope>NUCLEOTIDE SEQUENCE [LARGE SCALE GENOMIC DNA]</scope>
    <source>
        <strain evidence="21 22">WP1</strain>
    </source>
</reference>
<evidence type="ECO:0000259" key="19">
    <source>
        <dbReference type="Pfam" id="PF02852"/>
    </source>
</evidence>
<evidence type="ECO:0000256" key="18">
    <source>
        <dbReference type="RuleBase" id="RU003691"/>
    </source>
</evidence>
<comment type="similarity">
    <text evidence="1 18">Belongs to the class-I pyridine nucleotide-disulfide oxidoreductase family.</text>
</comment>
<feature type="binding site" evidence="16">
    <location>
        <position position="314"/>
    </location>
    <ligand>
        <name>FAD</name>
        <dbReference type="ChEBI" id="CHEBI:57692"/>
    </ligand>
</feature>
<dbReference type="Pfam" id="PF02852">
    <property type="entry name" value="Pyr_redox_dim"/>
    <property type="match status" value="1"/>
</dbReference>
<dbReference type="InterPro" id="IPR023753">
    <property type="entry name" value="FAD/NAD-binding_dom"/>
</dbReference>
<dbReference type="RefSeq" id="WP_113690703.1">
    <property type="nucleotide sequence ID" value="NZ_CP015163.1"/>
</dbReference>
<name>A0A344L075_9PSEU</name>
<keyword evidence="11 18" id="KW-0560">Oxidoreductase</keyword>
<dbReference type="FunFam" id="3.30.390.30:FF:000001">
    <property type="entry name" value="Dihydrolipoyl dehydrogenase"/>
    <property type="match status" value="1"/>
</dbReference>
<comment type="cofactor">
    <cofactor evidence="16">
        <name>FAD</name>
        <dbReference type="ChEBI" id="CHEBI:57692"/>
    </cofactor>
    <text evidence="16">Binds 1 FAD per subunit.</text>
</comment>
<evidence type="ECO:0000256" key="6">
    <source>
        <dbReference type="ARBA" id="ARBA00022630"/>
    </source>
</evidence>
<evidence type="ECO:0000256" key="7">
    <source>
        <dbReference type="ARBA" id="ARBA00022723"/>
    </source>
</evidence>
<keyword evidence="16" id="KW-0547">Nucleotide-binding</keyword>
<keyword evidence="12" id="KW-1015">Disulfide bond</keyword>
<dbReference type="PRINTS" id="PR00411">
    <property type="entry name" value="PNDRDTASEI"/>
</dbReference>
<feature type="domain" description="FAD/NAD(P)-binding" evidence="20">
    <location>
        <begin position="3"/>
        <end position="329"/>
    </location>
</feature>
<comment type="catalytic activity">
    <reaction evidence="15">
        <text>Hg + NADP(+) + H(+) = Hg(2+) + NADPH</text>
        <dbReference type="Rhea" id="RHEA:23856"/>
        <dbReference type="ChEBI" id="CHEBI:15378"/>
        <dbReference type="ChEBI" id="CHEBI:16170"/>
        <dbReference type="ChEBI" id="CHEBI:16793"/>
        <dbReference type="ChEBI" id="CHEBI:57783"/>
        <dbReference type="ChEBI" id="CHEBI:58349"/>
        <dbReference type="EC" id="1.16.1.1"/>
    </reaction>
</comment>
<feature type="binding site" evidence="16">
    <location>
        <begin position="182"/>
        <end position="189"/>
    </location>
    <ligand>
        <name>NAD(+)</name>
        <dbReference type="ChEBI" id="CHEBI:57540"/>
    </ligand>
</feature>
<feature type="disulfide bond" description="Redox-active" evidence="17">
    <location>
        <begin position="40"/>
        <end position="45"/>
    </location>
</feature>
<dbReference type="SUPFAM" id="SSF51905">
    <property type="entry name" value="FAD/NAD(P)-binding domain"/>
    <property type="match status" value="1"/>
</dbReference>
<comment type="subunit">
    <text evidence="2">Homodimer.</text>
</comment>
<evidence type="ECO:0000256" key="17">
    <source>
        <dbReference type="PIRSR" id="PIRSR000350-4"/>
    </source>
</evidence>
<dbReference type="PRINTS" id="PR00368">
    <property type="entry name" value="FADPNR"/>
</dbReference>
<dbReference type="GO" id="GO:0016668">
    <property type="term" value="F:oxidoreductase activity, acting on a sulfur group of donors, NAD(P) as acceptor"/>
    <property type="evidence" value="ECO:0007669"/>
    <property type="project" value="InterPro"/>
</dbReference>
<dbReference type="PIRSF" id="PIRSF000350">
    <property type="entry name" value="Mercury_reductase_MerA"/>
    <property type="match status" value="1"/>
</dbReference>
<keyword evidence="13 18" id="KW-0676">Redox-active center</keyword>
<dbReference type="InterPro" id="IPR004099">
    <property type="entry name" value="Pyr_nucl-diS_OxRdtase_dimer"/>
</dbReference>
<dbReference type="NCBIfam" id="TIGR02053">
    <property type="entry name" value="MerA"/>
    <property type="match status" value="1"/>
</dbReference>
<keyword evidence="8 16" id="KW-0274">FAD</keyword>
<feature type="binding site" evidence="16">
    <location>
        <position position="49"/>
    </location>
    <ligand>
        <name>FAD</name>
        <dbReference type="ChEBI" id="CHEBI:57692"/>
    </ligand>
</feature>
<gene>
    <name evidence="21" type="ORF">A4R43_02005</name>
</gene>
<dbReference type="GO" id="GO:0050661">
    <property type="term" value="F:NADP binding"/>
    <property type="evidence" value="ECO:0007669"/>
    <property type="project" value="InterPro"/>
</dbReference>
<evidence type="ECO:0000256" key="16">
    <source>
        <dbReference type="PIRSR" id="PIRSR000350-3"/>
    </source>
</evidence>
<keyword evidence="9" id="KW-0521">NADP</keyword>
<dbReference type="SUPFAM" id="SSF55424">
    <property type="entry name" value="FAD/NAD-linked reductases, dimerisation (C-terminal) domain"/>
    <property type="match status" value="1"/>
</dbReference>
<dbReference type="PROSITE" id="PS00076">
    <property type="entry name" value="PYRIDINE_REDOX_1"/>
    <property type="match status" value="1"/>
</dbReference>